<dbReference type="Gene3D" id="2.60.120.200">
    <property type="match status" value="2"/>
</dbReference>
<protein>
    <recommendedName>
        <fullName evidence="2">Ig-like domain-containing protein</fullName>
    </recommendedName>
</protein>
<dbReference type="InterPro" id="IPR022385">
    <property type="entry name" value="Rhs_assc_core"/>
</dbReference>
<dbReference type="PROSITE" id="PS50835">
    <property type="entry name" value="IG_LIKE"/>
    <property type="match status" value="1"/>
</dbReference>
<keyword evidence="4" id="KW-1185">Reference proteome</keyword>
<proteinExistence type="predicted"/>
<dbReference type="KEGG" id="senf:GJR95_22710"/>
<dbReference type="GO" id="GO:0004553">
    <property type="term" value="F:hydrolase activity, hydrolyzing O-glycosyl compounds"/>
    <property type="evidence" value="ECO:0007669"/>
    <property type="project" value="UniProtKB-ARBA"/>
</dbReference>
<dbReference type="InterPro" id="IPR007110">
    <property type="entry name" value="Ig-like_dom"/>
</dbReference>
<sequence length="4497" mass="477074">MENKGALKSIEGPAKLITNTPHSLSIIGHLPMSGSLPIQKLAGPDPIRFSMRANKTSVSIGEELEITIIAELLPILPGQLFFFESQRSFSLKVLMPEGFEQTGGNYYDYIGKELTINTTPSVSYTLKGRFTKPFEDASFTLLRGPREGTSNSFFEKKQGLNIRAFSNSITRPTKNSPYTLSDINRQLFEKPLKIKIGHPSKGIIALKIHVQNALPTYQYSIDSLSFSPDSVTETNSQSGFVFIRDERSTAYYRKIAYRASNPITTAITADANAPHCEIANFITVTASSNEVCPTVGSTVTLSVTGCSGDITWYKNSYIYNEDDVSKISVSSSGIYYAQCLSQDCPNTHDSSNGVEIKEDCPVVNACNFTPTASAPATANCSTPITLTSSCSGSDCTGITPSWSGNGISADGTGNTPSTQGTYSYTLTMAKAGCENQRTTTAVEVNCEDCTPLWENYRQDCDELNNYRWYEQDNKPCSPTFGDERPGSILSGPTTPVSVVADKTDLCGTETATLQAANCNGYFYWVEDGSTTNPRQVSAGIYTAGCIGSCNTTTQSITITNGSNCTPTNDPCDFAPTASASPQSVSCGQSITLSGGCQGTGCADVSYQWTTTDWRDPNGQSTIQVTAPQLNQTVYYELTLSKPDCPNQSNHTAPAPVNVTCGDCTPLWETTNTYQCIDNQLQQKQTATNCGQYQEQWLSISSTANPITITPSSYSLCNGSVTLTLTGCTGAIAWADSPYNTPNFNGYDSRQVNQAGAYTAFCYGSSGLSCDYTQTSVTIDSCTPTNDPCAFSASVSPARSSVLCSNTTTFQGICTGECAGVYYNWNGPNLNGETNADLTLTPNTAGTFVYTFSISKLGCTHVATTTAQLDVSCTPPANPCDFAPTASATPQTVTCGQTITLTGGCQGTGCDGVVYRWSTTGWTDLTGQASLTLTAPNVNQPLYYELGLTKDGCPNEAEDVTSVAITISSTPPANLCDFTPVASNPATALCNSSITLTGSCSGAGCDGVTYSWSGNGISGSNVNNTITTPGASGTYSYTLTISKAGCENQRTTTAVEVNCEDCTPLWENYRQDCDELNNYRWYEQDNKPCSPTFGDERPGSILSGPTTPVSVVADKTDLCGTETATLQATNCNGYFYWVEDGSTTNPRQVSAGIYTAGCIGSCNTTTQSITITNGSNCTPTSDPCAFSASVNPANSSILCNSTITLQGVCTGECGGVSYQWESPNLNGETNADLTLTPNTAGTFVYTFSIRKLGCTHVATTTAQLNVSCGCNPTWEITADYRCEEGQLQRKWTNTNLDCPTYTDEWRNSDPTANPISITPSSYSLCNGSVTLTLTGCTGAIAWADSPYNTPNFNGYDSRQVNQAGAYTAFCYGSSGLSCDYTQTSVTIDSCTPTNDPCDFSITNMTNQSLGCGTAFSLGGCQGTGCEDITIFWTGPGADGLTTVPITLTAPSSAGSQTYSLTLAKDGCPNTPQASALITTHCTQPARCNFTATISASTTATRCGNQIMLTGGCLGPDCPGTTYAWTTTGWTDQTDPPILYVTAPEVNQLYNYSFTLSKDGCSSPAYIATMEINITCGDDCSPLWETTNTYQCTDNQLQQKQTATNCGQYQEQWLSISSTASPITITPSSYSLCNGSVTLTLTGCTGAIAWADSPYNTPNFNGYDSRQVDQAGTYTAFCYGSSGLSCDYTQTSVTLDSCTPTNDPCAFSASASASPQSVSCGQSVNLSGSCQGIGCGNVIYTWSGHGVTEQTGSSLTLTAPATTGTYEYTLTLGKSGCFNTVQATTQITVSCQEPIVLTGTVDEATCTRIRGWLVDVNNDEQSQKVRIYIDGVLQATVWADGPRPDVRAYINQVHGATGTYDKFEFNWPVPTVFAQGRHEVRVTDTTGNWEFSSHPLFFGADAPTLTPTSTTICAGQSTTLTAGCTTGDVVWSNGGTGNVLITGNLTATTSYIANCNAEGCLSPSATATVVVIQRPVFGFSAAGSNLIPVAASTTNGPTNLTAIICSGDYLTLSDLSWPSSHVRLIERLTSNGVADLPTTRPMNDLNAATAASIFNQRHGPYTVATTGIEGTIIQSFTPYVDANGNNQYDSGIDCTGDSITLFYQIIPTPAKPVVVTASCGAVSTARSVTLTASGCSDMVKWELPSGTLTGPTVVVHVSQTTTFGVRCTNAANCQSDTAAVTVHFLNLQAPTVATSALAICSGESVTLSASGCESGTTINWSNGMTGSSITFNPATTATYYAICQLDCAESSNSNQVQIMVRPGPTVSGIRSYTTGQTISLTATAADATSYIWYGPAGFTSTGAQLSILGANTNMSGSYTVVASYAEGGCSPSTEVIITVNGPVIQTLTITPSIVCPGSVLSIPFSTTGDFGSGNKFTAQLSDSSGSFSSPLSIGETTPGSDTSSPISATLPASVPPGNGYRIRVISSNPLTEGEVSPTVLTINALPTAPTLTTSGTQVCSGTSVTLTATCSAGTVRWSTNDTGPVLITPALTSNQSYSATCEQSSYCVSLPASVSLTTIGSLTIGEPLVICTSSSTAATGSIVVSTTLSQPNQLVVQYQLESQQAPGSYSVVSPWSSSTATLTNLPVGQYRLSVRGVNQDVPEPTTSCGLVTKSIRIDALSARASSYSTTSGSPVSLWVEGTPFNSGNAIWTNEGTTFSPSSQPQGLTNTFTWEAWVKPDNNLSGDNTNENYVLYPWFDGANYSSVYAGLGVAAGKDGIRLVGHTANYLQQILDYRIPITDWTHIAVVFQNNVAILLINGQVKASNVTPPQGKIMYPSNYITGLPWSRDFGRYKGAVDEVRLWNTARSTTEITRDYKQVLSGQETGLLAYWRFESVNGAGVTPATGNSGLSATVGGNPDTHALVTGISTDPTAQTSVVTWTAMPGSQIYTGNSISVSPTQSTTYTVTRSDMACSIPIAISVVQAPCTLTAVASSYSIVAGSPVSLWIEGTPFNSSNALYTNQGLTFTPSSQPQSLTGTFTWEAWVKPEVNLSGDNTNERYVLYPRYDGARYNSNYAGLGVAAGKDGIRLVGHTANYLQQILDYRIPITDWTHVAVVFQNNVATLLIDGVAKVSNVSPPQNKIIYPYNYITGVPDGEYGRYWGAVDEVRLWNTARSTTDIARDYKRLLTGQEAGLLSYWQFESIADNKTQTTGTAALSAALGGSSDSYKLVTGVNTATAIQTDVVSWTALPGGQTFTGNTIAVTPAKSTTYVVSRSSNPTCTTSVGISVGILPCSFSLVASATPTSLSCGSPVSLSVAPTGPVSATAGTITYAWSGPGPDSLMSFTQSGQSFTTVPASATTSAGVSTTYTSTTGISTVATSGSSVATYSVTATQGFCTTSGSVSVVLTGAPSLTVSSPQAIYREGESLTLTAAMSSTVAGPIVYDWTGPNSYTGTGSKVTVPKATTAMAGSYTVVATIPSGCTISASLSLSVVPSSFTCTCQDCDLPAVKDTENPPVAASNRGSSGQNFVQESVYLDAGGSSVSQTISYFDGLGRPIQKVNVATGGKTTGTPVADIVVPIAYDAFGREPIKYMPYADPTNNGAFRPSAVGSVSGYYTGLPDKAGNAFSTSTFEASPLNRVLTKTAPGGNTAMQMAYRTNSAGELPLLTYDFSSKTISVSNYAAGQLYVTESTDENGDKIIEYKDKEGRVVGKVASGRTTLYAFDDFGWLRCVVPPKSSAALNGSFDPFAGDLLFGYDYDTRGRMTQKKVPGAGVMIMTYDARDRLITSTDANGTTITTDYDDLDRVIATKKGGVIQTQTYYDTYGGEAKGFDSAHAYSIANKTDHLKGMATSTKTLILGESTSGTGTYLISSTYYDNLGRVIQTVSENHKEGLDRSSSKLDYIGRSIENKLSTLNDLLIENRTAYDAGSRIKTICQRVTDGVTATDGSVGQYWEPIARHRYNGIGELTRKTLGCSIQNIDYTYQMRGWLTKINDPADLNIGFLPADKHYFGMKLTYDPVGNINQWDYRTAQRKGDDTIPYEIESKQPYSYGFTYDNLNRIQSGKLTQQGQAVFALDGLTYDENGNITSLKRTFQGALVDNLSYTYKNGGNSNQLGGVTDAGSNPGTPNAFFKDGTANYTYDANGNLITDSGKGITGIDYNYLNLPSTIHKTGGDITYTYSASGQKLNADFGSGKVYNYVAGLVYDKDGLEFIPTAEGRLLPPGRASTTLTAGIADTAKNAFYRYEYHLKDHLGNLRIACRCGEKKVETDPSDTQTPLVVQENQYDPFGLDLTGLNSQPGLTMSRFKFNGKEEQQGLGWIDYGARMYDPAIGRWNGVDPLAEKYLSSSTYLFSAANPIIYKDIDGREIIISITTGEDKRKVEYLRYKNGSLYGKSGKLYTGKDAFALAVQKTLSKIENSKDKFVRKVFDVLENSKNIHMIQNKYKNDSGSEMPFMSENSKPIGSFIGFTGIQKNLENGKLKATLETALGHELRHSYDYDQGKMAGEFGKRSSASDPAEIRAVNFENRIRKYDAGIPLRITYDGIPIEKSKLEDPTNDPKDL</sequence>
<evidence type="ECO:0000313" key="3">
    <source>
        <dbReference type="EMBL" id="QHV97645.1"/>
    </source>
</evidence>
<dbReference type="Pfam" id="PF05593">
    <property type="entry name" value="RHS_repeat"/>
    <property type="match status" value="1"/>
</dbReference>
<feature type="compositionally biased region" description="Polar residues" evidence="1">
    <location>
        <begin position="2392"/>
        <end position="2405"/>
    </location>
</feature>
<name>A0A6P1VY06_9BACT</name>
<feature type="compositionally biased region" description="Low complexity" evidence="1">
    <location>
        <begin position="2379"/>
        <end position="2390"/>
    </location>
</feature>
<dbReference type="NCBIfam" id="TIGR03696">
    <property type="entry name" value="Rhs_assc_core"/>
    <property type="match status" value="1"/>
</dbReference>
<dbReference type="InterPro" id="IPR013320">
    <property type="entry name" value="ConA-like_dom_sf"/>
</dbReference>
<dbReference type="InterPro" id="IPR045619">
    <property type="entry name" value="DUF6443"/>
</dbReference>
<dbReference type="SUPFAM" id="SSF49899">
    <property type="entry name" value="Concanavalin A-like lectins/glucanases"/>
    <property type="match status" value="2"/>
</dbReference>
<dbReference type="InterPro" id="IPR003599">
    <property type="entry name" value="Ig_sub"/>
</dbReference>
<gene>
    <name evidence="3" type="ORF">GJR95_22710</name>
</gene>
<dbReference type="PANTHER" id="PTHR32305">
    <property type="match status" value="1"/>
</dbReference>
<evidence type="ECO:0000313" key="4">
    <source>
        <dbReference type="Proteomes" id="UP000464577"/>
    </source>
</evidence>
<dbReference type="Gene3D" id="2.60.40.10">
    <property type="entry name" value="Immunoglobulins"/>
    <property type="match status" value="2"/>
</dbReference>
<dbReference type="SMART" id="SM00409">
    <property type="entry name" value="IG"/>
    <property type="match status" value="4"/>
</dbReference>
<dbReference type="Gene3D" id="2.180.10.10">
    <property type="entry name" value="RHS repeat-associated core"/>
    <property type="match status" value="1"/>
</dbReference>
<feature type="domain" description="Ig-like" evidence="2">
    <location>
        <begin position="3348"/>
        <end position="3428"/>
    </location>
</feature>
<dbReference type="Pfam" id="PF20041">
    <property type="entry name" value="DUF6443"/>
    <property type="match status" value="1"/>
</dbReference>
<dbReference type="GO" id="GO:0005975">
    <property type="term" value="P:carbohydrate metabolic process"/>
    <property type="evidence" value="ECO:0007669"/>
    <property type="project" value="UniProtKB-ARBA"/>
</dbReference>
<dbReference type="Pfam" id="PF13385">
    <property type="entry name" value="Laminin_G_3"/>
    <property type="match status" value="2"/>
</dbReference>
<dbReference type="EMBL" id="CP045997">
    <property type="protein sequence ID" value="QHV97645.1"/>
    <property type="molecule type" value="Genomic_DNA"/>
</dbReference>
<dbReference type="NCBIfam" id="TIGR01643">
    <property type="entry name" value="YD_repeat_2x"/>
    <property type="match status" value="1"/>
</dbReference>
<accession>A0A6P1VY06</accession>
<dbReference type="PANTHER" id="PTHR32305:SF15">
    <property type="entry name" value="PROTEIN RHSA-RELATED"/>
    <property type="match status" value="1"/>
</dbReference>
<dbReference type="InterPro" id="IPR031325">
    <property type="entry name" value="RHS_repeat"/>
</dbReference>
<evidence type="ECO:0000259" key="2">
    <source>
        <dbReference type="PROSITE" id="PS50835"/>
    </source>
</evidence>
<dbReference type="InterPro" id="IPR013783">
    <property type="entry name" value="Ig-like_fold"/>
</dbReference>
<dbReference type="InterPro" id="IPR050708">
    <property type="entry name" value="T6SS_VgrG/RHS"/>
</dbReference>
<dbReference type="Proteomes" id="UP000464577">
    <property type="component" value="Chromosome"/>
</dbReference>
<evidence type="ECO:0000256" key="1">
    <source>
        <dbReference type="SAM" id="MobiDB-lite"/>
    </source>
</evidence>
<dbReference type="InterPro" id="IPR006530">
    <property type="entry name" value="YD"/>
</dbReference>
<dbReference type="RefSeq" id="WP_162388056.1">
    <property type="nucleotide sequence ID" value="NZ_CP045997.1"/>
</dbReference>
<feature type="region of interest" description="Disordered" evidence="1">
    <location>
        <begin position="2379"/>
        <end position="2410"/>
    </location>
</feature>
<organism evidence="3 4">
    <name type="scientific">Spirosoma endbachense</name>
    <dbReference type="NCBI Taxonomy" id="2666025"/>
    <lineage>
        <taxon>Bacteria</taxon>
        <taxon>Pseudomonadati</taxon>
        <taxon>Bacteroidota</taxon>
        <taxon>Cytophagia</taxon>
        <taxon>Cytophagales</taxon>
        <taxon>Cytophagaceae</taxon>
        <taxon>Spirosoma</taxon>
    </lineage>
</organism>
<reference evidence="3 4" key="1">
    <citation type="submission" date="2019-11" db="EMBL/GenBank/DDBJ databases">
        <title>Spirosoma endbachense sp. nov., isolated from a natural salt meadow.</title>
        <authorList>
            <person name="Rojas J."/>
            <person name="Ambika Manirajan B."/>
            <person name="Ratering S."/>
            <person name="Suarez C."/>
            <person name="Geissler-Plaum R."/>
            <person name="Schnell S."/>
        </authorList>
    </citation>
    <scope>NUCLEOTIDE SEQUENCE [LARGE SCALE GENOMIC DNA]</scope>
    <source>
        <strain evidence="3 4">I-24</strain>
    </source>
</reference>